<dbReference type="PANTHER" id="PTHR30154:SF0">
    <property type="entry name" value="LEUCINE-RESPONSIVE REGULATORY PROTEIN"/>
    <property type="match status" value="1"/>
</dbReference>
<dbReference type="Gene3D" id="1.10.10.10">
    <property type="entry name" value="Winged helix-like DNA-binding domain superfamily/Winged helix DNA-binding domain"/>
    <property type="match status" value="1"/>
</dbReference>
<dbReference type="SUPFAM" id="SSF46785">
    <property type="entry name" value="Winged helix' DNA-binding domain"/>
    <property type="match status" value="1"/>
</dbReference>
<dbReference type="InterPro" id="IPR019887">
    <property type="entry name" value="Tscrpt_reg_AsnC/Lrp_C"/>
</dbReference>
<evidence type="ECO:0000256" key="3">
    <source>
        <dbReference type="ARBA" id="ARBA00023159"/>
    </source>
</evidence>
<dbReference type="CDD" id="cd00090">
    <property type="entry name" value="HTH_ARSR"/>
    <property type="match status" value="1"/>
</dbReference>
<dbReference type="InterPro" id="IPR019885">
    <property type="entry name" value="Tscrpt_reg_HTH_AsnC-type_CS"/>
</dbReference>
<dbReference type="Pfam" id="PF13412">
    <property type="entry name" value="HTH_24"/>
    <property type="match status" value="1"/>
</dbReference>
<dbReference type="GO" id="GO:0043565">
    <property type="term" value="F:sequence-specific DNA binding"/>
    <property type="evidence" value="ECO:0007669"/>
    <property type="project" value="InterPro"/>
</dbReference>
<dbReference type="GO" id="GO:0043200">
    <property type="term" value="P:response to amino acid"/>
    <property type="evidence" value="ECO:0007669"/>
    <property type="project" value="TreeGrafter"/>
</dbReference>
<keyword evidence="2" id="KW-0238">DNA-binding</keyword>
<keyword evidence="3" id="KW-0010">Activator</keyword>
<evidence type="ECO:0000256" key="2">
    <source>
        <dbReference type="ARBA" id="ARBA00023125"/>
    </source>
</evidence>
<name>A0A3M3N9K6_9PSED</name>
<evidence type="ECO:0000313" key="8">
    <source>
        <dbReference type="Proteomes" id="UP000278062"/>
    </source>
</evidence>
<comment type="caution">
    <text evidence="7">The sequence shown here is derived from an EMBL/GenBank/DDBJ whole genome shotgun (WGS) entry which is preliminary data.</text>
</comment>
<gene>
    <name evidence="7" type="ORF">ALQ49_02411</name>
</gene>
<dbReference type="SUPFAM" id="SSF54909">
    <property type="entry name" value="Dimeric alpha+beta barrel"/>
    <property type="match status" value="1"/>
</dbReference>
<dbReference type="Gene3D" id="3.30.70.920">
    <property type="match status" value="1"/>
</dbReference>
<dbReference type="InterPro" id="IPR011008">
    <property type="entry name" value="Dimeric_a/b-barrel"/>
</dbReference>
<organism evidence="7 8">
    <name type="scientific">Pseudomonas syringae pv. apii</name>
    <dbReference type="NCBI Taxonomy" id="81036"/>
    <lineage>
        <taxon>Bacteria</taxon>
        <taxon>Pseudomonadati</taxon>
        <taxon>Pseudomonadota</taxon>
        <taxon>Gammaproteobacteria</taxon>
        <taxon>Pseudomonadales</taxon>
        <taxon>Pseudomonadaceae</taxon>
        <taxon>Pseudomonas</taxon>
    </lineage>
</organism>
<dbReference type="InterPro" id="IPR000485">
    <property type="entry name" value="AsnC-type_HTH_dom"/>
</dbReference>
<keyword evidence="4" id="KW-0804">Transcription</keyword>
<reference evidence="7 8" key="1">
    <citation type="submission" date="2018-08" db="EMBL/GenBank/DDBJ databases">
        <title>Recombination of ecologically and evolutionarily significant loci maintains genetic cohesion in the Pseudomonas syringae species complex.</title>
        <authorList>
            <person name="Dillon M."/>
            <person name="Thakur S."/>
            <person name="Almeida R.N.D."/>
            <person name="Weir B.S."/>
            <person name="Guttman D.S."/>
        </authorList>
    </citation>
    <scope>NUCLEOTIDE SEQUENCE [LARGE SCALE GENOMIC DNA]</scope>
    <source>
        <strain evidence="7 8">1089_5</strain>
    </source>
</reference>
<accession>A0A3M3N9K6</accession>
<keyword evidence="1" id="KW-0805">Transcription regulation</keyword>
<dbReference type="PROSITE" id="PS50956">
    <property type="entry name" value="HTH_ASNC_2"/>
    <property type="match status" value="1"/>
</dbReference>
<dbReference type="AlphaFoldDB" id="A0A3M3N9K6"/>
<dbReference type="GO" id="GO:0006355">
    <property type="term" value="P:regulation of DNA-templated transcription"/>
    <property type="evidence" value="ECO:0007669"/>
    <property type="project" value="UniProtKB-ARBA"/>
</dbReference>
<dbReference type="EMBL" id="RBPL01000011">
    <property type="protein sequence ID" value="RMO02705.1"/>
    <property type="molecule type" value="Genomic_DNA"/>
</dbReference>
<dbReference type="PANTHER" id="PTHR30154">
    <property type="entry name" value="LEUCINE-RESPONSIVE REGULATORY PROTEIN"/>
    <property type="match status" value="1"/>
</dbReference>
<evidence type="ECO:0000256" key="5">
    <source>
        <dbReference type="ARBA" id="ARBA00039227"/>
    </source>
</evidence>
<evidence type="ECO:0000313" key="7">
    <source>
        <dbReference type="EMBL" id="RMO02705.1"/>
    </source>
</evidence>
<feature type="domain" description="HTH asnC-type" evidence="6">
    <location>
        <begin position="18"/>
        <end position="79"/>
    </location>
</feature>
<dbReference type="Pfam" id="PF01037">
    <property type="entry name" value="AsnC_trans_reg"/>
    <property type="match status" value="1"/>
</dbReference>
<dbReference type="InterPro" id="IPR036388">
    <property type="entry name" value="WH-like_DNA-bd_sf"/>
</dbReference>
<evidence type="ECO:0000256" key="4">
    <source>
        <dbReference type="ARBA" id="ARBA00023163"/>
    </source>
</evidence>
<sequence>MYALHFENFVEYYVVIELDTIDRRMLAALEANGRISTVELAEIVNLSPTPCGRRLKRLEEEGVIIGYEAKLNPEALGLGICVIVSVRLSKQSPDASNQFIQAVQQHPEITECLLVTGNIDYMLKVWVRSIEALRIFLSKALQSIPCVEETSTMVVLESAKTTGVLVAAAERHGH</sequence>
<dbReference type="Proteomes" id="UP000278062">
    <property type="component" value="Unassembled WGS sequence"/>
</dbReference>
<evidence type="ECO:0000259" key="6">
    <source>
        <dbReference type="PROSITE" id="PS50956"/>
    </source>
</evidence>
<dbReference type="PRINTS" id="PR00033">
    <property type="entry name" value="HTHASNC"/>
</dbReference>
<dbReference type="PROSITE" id="PS00519">
    <property type="entry name" value="HTH_ASNC_1"/>
    <property type="match status" value="1"/>
</dbReference>
<dbReference type="SMART" id="SM00344">
    <property type="entry name" value="HTH_ASNC"/>
    <property type="match status" value="1"/>
</dbReference>
<dbReference type="InterPro" id="IPR019888">
    <property type="entry name" value="Tscrpt_reg_AsnC-like"/>
</dbReference>
<dbReference type="InterPro" id="IPR011991">
    <property type="entry name" value="ArsR-like_HTH"/>
</dbReference>
<proteinExistence type="predicted"/>
<dbReference type="InterPro" id="IPR036390">
    <property type="entry name" value="WH_DNA-bd_sf"/>
</dbReference>
<dbReference type="GO" id="GO:0005829">
    <property type="term" value="C:cytosol"/>
    <property type="evidence" value="ECO:0007669"/>
    <property type="project" value="TreeGrafter"/>
</dbReference>
<protein>
    <recommendedName>
        <fullName evidence="5">Leucine-responsive regulatory protein</fullName>
    </recommendedName>
</protein>
<evidence type="ECO:0000256" key="1">
    <source>
        <dbReference type="ARBA" id="ARBA00023015"/>
    </source>
</evidence>